<sequence length="125" mass="13242">MAEWHDLEAPLPQGLAAARGHVVQPAGPEDPQTQGPASQGAPHRPAPRVGAHPAHRALPHGSVPHEGARWPRLQPGGAQGGRHSQEGGPDHRHFCGSEEAEQVVPLQTHPLPQEALGPQEGRQFC</sequence>
<accession>A0A8I5N8X2</accession>
<dbReference type="Proteomes" id="UP000028761">
    <property type="component" value="Chromosome 5"/>
</dbReference>
<feature type="compositionally biased region" description="Basic and acidic residues" evidence="1">
    <location>
        <begin position="83"/>
        <end position="96"/>
    </location>
</feature>
<feature type="region of interest" description="Disordered" evidence="1">
    <location>
        <begin position="1"/>
        <end position="98"/>
    </location>
</feature>
<dbReference type="GeneTree" id="ENSGT00940000166528"/>
<dbReference type="Ensembl" id="ENSPANT00000077573.1">
    <property type="protein sequence ID" value="ENSPANP00000057703.1"/>
    <property type="gene ID" value="ENSPANG00000045766.1"/>
</dbReference>
<evidence type="ECO:0000256" key="1">
    <source>
        <dbReference type="SAM" id="MobiDB-lite"/>
    </source>
</evidence>
<keyword evidence="3" id="KW-1185">Reference proteome</keyword>
<name>A0A8I5N8X2_PAPAN</name>
<reference evidence="2" key="3">
    <citation type="submission" date="2025-09" db="UniProtKB">
        <authorList>
            <consortium name="Ensembl"/>
        </authorList>
    </citation>
    <scope>IDENTIFICATION</scope>
</reference>
<reference evidence="2 3" key="1">
    <citation type="submission" date="2012-03" db="EMBL/GenBank/DDBJ databases">
        <title>Whole Genome Assembly of Papio anubis.</title>
        <authorList>
            <person name="Liu Y.L."/>
            <person name="Abraham K.A."/>
            <person name="Akbar H.A."/>
            <person name="Ali S.A."/>
            <person name="Anosike U.A."/>
            <person name="Aqrawi P.A."/>
            <person name="Arias F.A."/>
            <person name="Attaway T.A."/>
            <person name="Awwad R.A."/>
            <person name="Babu C.B."/>
            <person name="Bandaranaike D.B."/>
            <person name="Battles P.B."/>
            <person name="Bell A.B."/>
            <person name="Beltran B.B."/>
            <person name="Berhane-Mersha D.B."/>
            <person name="Bess C.B."/>
            <person name="Bickham C.B."/>
            <person name="Bolden T.B."/>
            <person name="Carter K.C."/>
            <person name="Chau D.C."/>
            <person name="Chavez A.C."/>
            <person name="Clerc-Blankenburg K.C."/>
            <person name="Coyle M.C."/>
            <person name="Dao M.D."/>
            <person name="Davila M.L.D."/>
            <person name="Davy-Carroll L.D."/>
            <person name="Denson S.D."/>
            <person name="Dinh H.D."/>
            <person name="Fernandez S.F."/>
            <person name="Fernando P.F."/>
            <person name="Forbes L.F."/>
            <person name="Francis C.F."/>
            <person name="Francisco L.F."/>
            <person name="Fu Q.F."/>
            <person name="Garcia-Iii R.G."/>
            <person name="Garrett T.G."/>
            <person name="Gross S.G."/>
            <person name="Gubbala S.G."/>
            <person name="Hirani K.H."/>
            <person name="Hogues M.H."/>
            <person name="Hollins B.H."/>
            <person name="Jackson L.J."/>
            <person name="Javaid M.J."/>
            <person name="Jhangiani S.J."/>
            <person name="Johnson A.J."/>
            <person name="Johnson B.J."/>
            <person name="Jones J.J."/>
            <person name="Joshi V.J."/>
            <person name="Kalu J.K."/>
            <person name="Khan N.K."/>
            <person name="Korchina V.K."/>
            <person name="Kovar C.K."/>
            <person name="Lago L.L."/>
            <person name="Lara F.L."/>
            <person name="Le T.-K.L."/>
            <person name="Lee S.L."/>
            <person name="Legall-Iii F.L."/>
            <person name="Lemon S.L."/>
            <person name="Liu J.L."/>
            <person name="Liu Y.-S.L."/>
            <person name="Liyanage D.L."/>
            <person name="Lopez J.L."/>
            <person name="Lorensuhewa L.L."/>
            <person name="Mata R.M."/>
            <person name="Mathew T.M."/>
            <person name="Mercado C.M."/>
            <person name="Mercado I.M."/>
            <person name="Morales K.M."/>
            <person name="Morgan M.M."/>
            <person name="Munidasa M.M."/>
            <person name="Ngo D.N."/>
            <person name="Nguyen L.N."/>
            <person name="Nguyen T.N."/>
            <person name="Nguyen N.N."/>
            <person name="Obregon M.O."/>
            <person name="Okwuonu G.O."/>
            <person name="Ongeri F.O."/>
            <person name="Onwere C.O."/>
            <person name="Osifeso I.O."/>
            <person name="Parra A.P."/>
            <person name="Patil S.P."/>
            <person name="Perez A.P."/>
            <person name="Perez Y.P."/>
            <person name="Pham C.P."/>
            <person name="Pu L.-L.P."/>
            <person name="Puazo M.P."/>
            <person name="Quiroz J.Q."/>
            <person name="Rouhana J.R."/>
            <person name="Ruiz M.R."/>
            <person name="Ruiz S.-J.R."/>
            <person name="Saada N.S."/>
            <person name="Santibanez J.S."/>
            <person name="Scheel M.S."/>
            <person name="Schneider B.S."/>
            <person name="Simmons D.S."/>
            <person name="Sisson I.S."/>
            <person name="Tang L.-Y.T."/>
            <person name="Thornton R.T."/>
            <person name="Tisius J.T."/>
            <person name="Toledanes G.T."/>
            <person name="Trejos Z.T."/>
            <person name="Usmani K.U."/>
            <person name="Varghese R.V."/>
            <person name="Vattathil S.V."/>
            <person name="Vee V.V."/>
            <person name="Walker D.W."/>
            <person name="Weissenberger G.W."/>
            <person name="White C.W."/>
            <person name="Williams A.W."/>
            <person name="Woodworth J.W."/>
            <person name="Wright R.W."/>
            <person name="Zhu Y.Z."/>
            <person name="Han Y.H."/>
            <person name="Newsham I.N."/>
            <person name="Nazareth L.N."/>
            <person name="Worley K.W."/>
            <person name="Muzny D.M."/>
            <person name="Rogers J.R."/>
            <person name="Gibbs R.G."/>
        </authorList>
    </citation>
    <scope>NUCLEOTIDE SEQUENCE [LARGE SCALE GENOMIC DNA]</scope>
</reference>
<evidence type="ECO:0000313" key="3">
    <source>
        <dbReference type="Proteomes" id="UP000028761"/>
    </source>
</evidence>
<organism evidence="2 3">
    <name type="scientific">Papio anubis</name>
    <name type="common">Olive baboon</name>
    <dbReference type="NCBI Taxonomy" id="9555"/>
    <lineage>
        <taxon>Eukaryota</taxon>
        <taxon>Metazoa</taxon>
        <taxon>Chordata</taxon>
        <taxon>Craniata</taxon>
        <taxon>Vertebrata</taxon>
        <taxon>Euteleostomi</taxon>
        <taxon>Mammalia</taxon>
        <taxon>Eutheria</taxon>
        <taxon>Euarchontoglires</taxon>
        <taxon>Primates</taxon>
        <taxon>Haplorrhini</taxon>
        <taxon>Catarrhini</taxon>
        <taxon>Cercopithecidae</taxon>
        <taxon>Cercopithecinae</taxon>
        <taxon>Papio</taxon>
    </lineage>
</organism>
<dbReference type="AlphaFoldDB" id="A0A8I5N8X2"/>
<proteinExistence type="predicted"/>
<protein>
    <submittedName>
        <fullName evidence="2">Uncharacterized protein</fullName>
    </submittedName>
</protein>
<evidence type="ECO:0000313" key="2">
    <source>
        <dbReference type="Ensembl" id="ENSPANP00000057703.1"/>
    </source>
</evidence>
<reference evidence="2" key="2">
    <citation type="submission" date="2025-08" db="UniProtKB">
        <authorList>
            <consortium name="Ensembl"/>
        </authorList>
    </citation>
    <scope>IDENTIFICATION</scope>
</reference>